<evidence type="ECO:0000256" key="1">
    <source>
        <dbReference type="SAM" id="MobiDB-lite"/>
    </source>
</evidence>
<accession>A0A6G1I6Z6</accession>
<gene>
    <name evidence="2" type="ORF">EJ06DRAFT_296306</name>
</gene>
<organism evidence="2 3">
    <name type="scientific">Trichodelitschia bisporula</name>
    <dbReference type="NCBI Taxonomy" id="703511"/>
    <lineage>
        <taxon>Eukaryota</taxon>
        <taxon>Fungi</taxon>
        <taxon>Dikarya</taxon>
        <taxon>Ascomycota</taxon>
        <taxon>Pezizomycotina</taxon>
        <taxon>Dothideomycetes</taxon>
        <taxon>Dothideomycetes incertae sedis</taxon>
        <taxon>Phaeotrichales</taxon>
        <taxon>Phaeotrichaceae</taxon>
        <taxon>Trichodelitschia</taxon>
    </lineage>
</organism>
<evidence type="ECO:0000313" key="3">
    <source>
        <dbReference type="Proteomes" id="UP000799640"/>
    </source>
</evidence>
<dbReference type="AlphaFoldDB" id="A0A6G1I6Z6"/>
<feature type="compositionally biased region" description="Pro residues" evidence="1">
    <location>
        <begin position="181"/>
        <end position="191"/>
    </location>
</feature>
<reference evidence="2" key="1">
    <citation type="journal article" date="2020" name="Stud. Mycol.">
        <title>101 Dothideomycetes genomes: a test case for predicting lifestyles and emergence of pathogens.</title>
        <authorList>
            <person name="Haridas S."/>
            <person name="Albert R."/>
            <person name="Binder M."/>
            <person name="Bloem J."/>
            <person name="Labutti K."/>
            <person name="Salamov A."/>
            <person name="Andreopoulos B."/>
            <person name="Baker S."/>
            <person name="Barry K."/>
            <person name="Bills G."/>
            <person name="Bluhm B."/>
            <person name="Cannon C."/>
            <person name="Castanera R."/>
            <person name="Culley D."/>
            <person name="Daum C."/>
            <person name="Ezra D."/>
            <person name="Gonzalez J."/>
            <person name="Henrissat B."/>
            <person name="Kuo A."/>
            <person name="Liang C."/>
            <person name="Lipzen A."/>
            <person name="Lutzoni F."/>
            <person name="Magnuson J."/>
            <person name="Mondo S."/>
            <person name="Nolan M."/>
            <person name="Ohm R."/>
            <person name="Pangilinan J."/>
            <person name="Park H.-J."/>
            <person name="Ramirez L."/>
            <person name="Alfaro M."/>
            <person name="Sun H."/>
            <person name="Tritt A."/>
            <person name="Yoshinaga Y."/>
            <person name="Zwiers L.-H."/>
            <person name="Turgeon B."/>
            <person name="Goodwin S."/>
            <person name="Spatafora J."/>
            <person name="Crous P."/>
            <person name="Grigoriev I."/>
        </authorList>
    </citation>
    <scope>NUCLEOTIDE SEQUENCE</scope>
    <source>
        <strain evidence="2">CBS 262.69</strain>
    </source>
</reference>
<evidence type="ECO:0000313" key="2">
    <source>
        <dbReference type="EMBL" id="KAF2403839.1"/>
    </source>
</evidence>
<sequence>MMSQRRPFLFSNLCVAFGQIPRELGWTEKIPGRQIPHSNIRHSAQPPTPTFASKPNRILSLRHHVHHDEVGRIWCRLSPQPITSPSWSSSTTWTSSSHIPATRTAVCQPPGSSARLPASNQAPWSGLPFPFFPCLLRFPSRTLLKCQAKHEQRMEACVEAAGPHAKPAGLHHHRHPTSPTRLPPRALPLLS</sequence>
<dbReference type="Proteomes" id="UP000799640">
    <property type="component" value="Unassembled WGS sequence"/>
</dbReference>
<keyword evidence="3" id="KW-1185">Reference proteome</keyword>
<name>A0A6G1I6Z6_9PEZI</name>
<feature type="region of interest" description="Disordered" evidence="1">
    <location>
        <begin position="165"/>
        <end position="191"/>
    </location>
</feature>
<dbReference type="EMBL" id="ML996689">
    <property type="protein sequence ID" value="KAF2403839.1"/>
    <property type="molecule type" value="Genomic_DNA"/>
</dbReference>
<protein>
    <submittedName>
        <fullName evidence="2">Uncharacterized protein</fullName>
    </submittedName>
</protein>
<proteinExistence type="predicted"/>